<dbReference type="Proteomes" id="UP000308230">
    <property type="component" value="Unassembled WGS sequence"/>
</dbReference>
<comment type="caution">
    <text evidence="2">The sequence shown here is derived from an EMBL/GenBank/DDBJ whole genome shotgun (WGS) entry which is preliminary data.</text>
</comment>
<organism evidence="2 3">
    <name type="scientific">Exobacillus caeni</name>
    <dbReference type="NCBI Taxonomy" id="2574798"/>
    <lineage>
        <taxon>Bacteria</taxon>
        <taxon>Bacillati</taxon>
        <taxon>Bacillota</taxon>
        <taxon>Bacilli</taxon>
        <taxon>Bacillales</taxon>
        <taxon>Guptibacillaceae</taxon>
        <taxon>Exobacillus</taxon>
    </lineage>
</organism>
<proteinExistence type="predicted"/>
<feature type="compositionally biased region" description="Gly residues" evidence="1">
    <location>
        <begin position="86"/>
        <end position="100"/>
    </location>
</feature>
<feature type="region of interest" description="Disordered" evidence="1">
    <location>
        <begin position="25"/>
        <end position="100"/>
    </location>
</feature>
<sequence length="100" mass="10930">MAEKKKKVIQVDKLIIKANEVVIEGGGNVQDRREARNENMGGPFDFFFGPGPQFQQQPQQGQETGEASEEDPEVPVEGENENQEGNDGGEQGPPGGFSWI</sequence>
<name>A0A5R9FA87_9BACL</name>
<feature type="compositionally biased region" description="Acidic residues" evidence="1">
    <location>
        <begin position="66"/>
        <end position="84"/>
    </location>
</feature>
<protein>
    <submittedName>
        <fullName evidence="2">Uncharacterized protein</fullName>
    </submittedName>
</protein>
<evidence type="ECO:0000313" key="3">
    <source>
        <dbReference type="Proteomes" id="UP000308230"/>
    </source>
</evidence>
<accession>A0A5R9FA87</accession>
<reference evidence="2 3" key="1">
    <citation type="submission" date="2019-04" db="EMBL/GenBank/DDBJ databases">
        <title>Bacillus caeni sp. nov., a bacterium isolated from mangrove sediment.</title>
        <authorList>
            <person name="Huang H."/>
            <person name="Mo K."/>
            <person name="Hu Y."/>
        </authorList>
    </citation>
    <scope>NUCLEOTIDE SEQUENCE [LARGE SCALE GENOMIC DNA]</scope>
    <source>
        <strain evidence="2 3">HB172195</strain>
    </source>
</reference>
<dbReference type="RefSeq" id="WP_138125197.1">
    <property type="nucleotide sequence ID" value="NZ_SWLG01000005.1"/>
</dbReference>
<keyword evidence="3" id="KW-1185">Reference proteome</keyword>
<gene>
    <name evidence="2" type="ORF">FCL54_08150</name>
</gene>
<evidence type="ECO:0000313" key="2">
    <source>
        <dbReference type="EMBL" id="TLS37783.1"/>
    </source>
</evidence>
<feature type="compositionally biased region" description="Low complexity" evidence="1">
    <location>
        <begin position="41"/>
        <end position="62"/>
    </location>
</feature>
<evidence type="ECO:0000256" key="1">
    <source>
        <dbReference type="SAM" id="MobiDB-lite"/>
    </source>
</evidence>
<dbReference type="EMBL" id="SWLG01000005">
    <property type="protein sequence ID" value="TLS37783.1"/>
    <property type="molecule type" value="Genomic_DNA"/>
</dbReference>
<dbReference type="AlphaFoldDB" id="A0A5R9FA87"/>